<dbReference type="Proteomes" id="UP000198596">
    <property type="component" value="Unassembled WGS sequence"/>
</dbReference>
<dbReference type="Pfam" id="PF07377">
    <property type="entry name" value="DUF1493"/>
    <property type="match status" value="1"/>
</dbReference>
<proteinExistence type="predicted"/>
<keyword evidence="1" id="KW-0812">Transmembrane</keyword>
<keyword evidence="1" id="KW-0472">Membrane</keyword>
<sequence>MISDLKQDNMKTIIKISFKDLKQNYLEVQQFLQKESGEKKIYNKSKVANDLSLWGDDNYDMLEKFITKYNIDFSDFKYDEHFQSECELTISIWSILSVLLLPLFITKGIISYLFNFLSNKYSYKIDKFNFFIKEHKSNKIDLTMGDLITSKIQGKFHFRENAKFVLN</sequence>
<feature type="transmembrane region" description="Helical" evidence="1">
    <location>
        <begin position="90"/>
        <end position="114"/>
    </location>
</feature>
<evidence type="ECO:0000313" key="3">
    <source>
        <dbReference type="Proteomes" id="UP000198596"/>
    </source>
</evidence>
<organism evidence="2 3">
    <name type="scientific">Flavobacterium xueshanense</name>
    <dbReference type="NCBI Taxonomy" id="935223"/>
    <lineage>
        <taxon>Bacteria</taxon>
        <taxon>Pseudomonadati</taxon>
        <taxon>Bacteroidota</taxon>
        <taxon>Flavobacteriia</taxon>
        <taxon>Flavobacteriales</taxon>
        <taxon>Flavobacteriaceae</taxon>
        <taxon>Flavobacterium</taxon>
    </lineage>
</organism>
<gene>
    <name evidence="2" type="ORF">SAMN04488131_106169</name>
</gene>
<name>A0A1I2EX30_9FLAO</name>
<accession>A0A1I2EX30</accession>
<evidence type="ECO:0000313" key="2">
    <source>
        <dbReference type="EMBL" id="SFE97425.1"/>
    </source>
</evidence>
<evidence type="ECO:0008006" key="4">
    <source>
        <dbReference type="Google" id="ProtNLM"/>
    </source>
</evidence>
<protein>
    <recommendedName>
        <fullName evidence="4">DUF1493 domain-containing protein</fullName>
    </recommendedName>
</protein>
<reference evidence="3" key="1">
    <citation type="submission" date="2016-10" db="EMBL/GenBank/DDBJ databases">
        <authorList>
            <person name="Varghese N."/>
            <person name="Submissions S."/>
        </authorList>
    </citation>
    <scope>NUCLEOTIDE SEQUENCE [LARGE SCALE GENOMIC DNA]</scope>
    <source>
        <strain evidence="3">CGMCC 1.9227</strain>
    </source>
</reference>
<dbReference type="InterPro" id="IPR010862">
    <property type="entry name" value="DUF1493"/>
</dbReference>
<keyword evidence="3" id="KW-1185">Reference proteome</keyword>
<evidence type="ECO:0000256" key="1">
    <source>
        <dbReference type="SAM" id="Phobius"/>
    </source>
</evidence>
<dbReference type="AlphaFoldDB" id="A0A1I2EX30"/>
<dbReference type="EMBL" id="FONQ01000006">
    <property type="protein sequence ID" value="SFE97425.1"/>
    <property type="molecule type" value="Genomic_DNA"/>
</dbReference>
<dbReference type="STRING" id="935223.SAMN04488131_106169"/>
<keyword evidence="1" id="KW-1133">Transmembrane helix</keyword>
<dbReference type="OrthoDB" id="1367059at2"/>